<dbReference type="PANTHER" id="PTHR18964">
    <property type="entry name" value="ROK (REPRESSOR, ORF, KINASE) FAMILY"/>
    <property type="match status" value="1"/>
</dbReference>
<keyword evidence="4" id="KW-1185">Reference proteome</keyword>
<dbReference type="EMBL" id="JACGZW010000005">
    <property type="protein sequence ID" value="MBB1154701.1"/>
    <property type="molecule type" value="Genomic_DNA"/>
</dbReference>
<organism evidence="3 4">
    <name type="scientific">Amycolatopsis dendrobii</name>
    <dbReference type="NCBI Taxonomy" id="2760662"/>
    <lineage>
        <taxon>Bacteria</taxon>
        <taxon>Bacillati</taxon>
        <taxon>Actinomycetota</taxon>
        <taxon>Actinomycetes</taxon>
        <taxon>Pseudonocardiales</taxon>
        <taxon>Pseudonocardiaceae</taxon>
        <taxon>Amycolatopsis</taxon>
    </lineage>
</organism>
<evidence type="ECO:0000259" key="2">
    <source>
        <dbReference type="Pfam" id="PF12802"/>
    </source>
</evidence>
<feature type="domain" description="HTH marR-type" evidence="2">
    <location>
        <begin position="19"/>
        <end position="68"/>
    </location>
</feature>
<dbReference type="Gene3D" id="3.30.420.40">
    <property type="match status" value="2"/>
</dbReference>
<dbReference type="Pfam" id="PF00480">
    <property type="entry name" value="ROK"/>
    <property type="match status" value="1"/>
</dbReference>
<dbReference type="AlphaFoldDB" id="A0A7W3VWV9"/>
<dbReference type="InterPro" id="IPR043129">
    <property type="entry name" value="ATPase_NBD"/>
</dbReference>
<dbReference type="InterPro" id="IPR000600">
    <property type="entry name" value="ROK"/>
</dbReference>
<proteinExistence type="inferred from homology"/>
<dbReference type="Pfam" id="PF12802">
    <property type="entry name" value="MarR_2"/>
    <property type="match status" value="1"/>
</dbReference>
<dbReference type="CDD" id="cd00090">
    <property type="entry name" value="HTH_ARSR"/>
    <property type="match status" value="1"/>
</dbReference>
<dbReference type="InterPro" id="IPR000835">
    <property type="entry name" value="HTH_MarR-typ"/>
</dbReference>
<evidence type="ECO:0000313" key="3">
    <source>
        <dbReference type="EMBL" id="MBB1154701.1"/>
    </source>
</evidence>
<dbReference type="PANTHER" id="PTHR18964:SF149">
    <property type="entry name" value="BIFUNCTIONAL UDP-N-ACETYLGLUCOSAMINE 2-EPIMERASE_N-ACETYLMANNOSAMINE KINASE"/>
    <property type="match status" value="1"/>
</dbReference>
<comment type="caution">
    <text evidence="3">The sequence shown here is derived from an EMBL/GenBank/DDBJ whole genome shotgun (WGS) entry which is preliminary data.</text>
</comment>
<gene>
    <name evidence="3" type="ORF">H4281_16290</name>
</gene>
<dbReference type="InterPro" id="IPR036390">
    <property type="entry name" value="WH_DNA-bd_sf"/>
</dbReference>
<comment type="similarity">
    <text evidence="1">Belongs to the ROK (NagC/XylR) family.</text>
</comment>
<dbReference type="Gene3D" id="1.10.10.10">
    <property type="entry name" value="Winged helix-like DNA-binding domain superfamily/Winged helix DNA-binding domain"/>
    <property type="match status" value="1"/>
</dbReference>
<dbReference type="RefSeq" id="WP_182891765.1">
    <property type="nucleotide sequence ID" value="NZ_JACGZW010000005.1"/>
</dbReference>
<dbReference type="InterPro" id="IPR036388">
    <property type="entry name" value="WH-like_DNA-bd_sf"/>
</dbReference>
<protein>
    <submittedName>
        <fullName evidence="3">ROK family transcriptional regulator</fullName>
    </submittedName>
</protein>
<dbReference type="SUPFAM" id="SSF53067">
    <property type="entry name" value="Actin-like ATPase domain"/>
    <property type="match status" value="1"/>
</dbReference>
<evidence type="ECO:0000313" key="4">
    <source>
        <dbReference type="Proteomes" id="UP000526734"/>
    </source>
</evidence>
<name>A0A7W3VWV9_9PSEU</name>
<dbReference type="InterPro" id="IPR011991">
    <property type="entry name" value="ArsR-like_HTH"/>
</dbReference>
<dbReference type="Proteomes" id="UP000526734">
    <property type="component" value="Unassembled WGS sequence"/>
</dbReference>
<reference evidence="3 4" key="1">
    <citation type="submission" date="2020-08" db="EMBL/GenBank/DDBJ databases">
        <title>Amycolatopsis sp. nov. DR6-1 isolated from Dendrobium heterocarpum.</title>
        <authorList>
            <person name="Tedsree N."/>
            <person name="Kuncharoen N."/>
            <person name="Likhitwitayawuid K."/>
            <person name="Tanasupawat S."/>
        </authorList>
    </citation>
    <scope>NUCLEOTIDE SEQUENCE [LARGE SCALE GENOMIC DNA]</scope>
    <source>
        <strain evidence="3 4">DR6-1</strain>
    </source>
</reference>
<dbReference type="SUPFAM" id="SSF46785">
    <property type="entry name" value="Winged helix' DNA-binding domain"/>
    <property type="match status" value="1"/>
</dbReference>
<sequence length="362" mass="37585">MTPAKPSLDLLRSLTDEHVLRALLAERQLTRAQIAARTGISKPAVGDSVARLAEAGLLRDTGERTTGRGRVGTYYALADDLGTALVVSIAHDGAAAEAVDVFGEVLARHVEDLGRPVRPRKAAQALRKASAHVSADAGPLRLAVVSAADPVDRATGKLVHLPDSPFLLGELSPADVLAPLVAGPVTVDNDVNWAARTEQAADDFAYLFLGEGLGCAVVADGEVRRGHAGFSGEIAHVLTRGTGGQAMAFIDVFADLGVRQPDSTTIDVAALRTAIKSDEVLGTLAEAICGVLLALVTVSDPELVVLGGPWGPDVLDAVSDRFARLPRHVPLRAPHATDSPALAGARDEAVRALRSAVLTVSP</sequence>
<dbReference type="GO" id="GO:0003700">
    <property type="term" value="F:DNA-binding transcription factor activity"/>
    <property type="evidence" value="ECO:0007669"/>
    <property type="project" value="InterPro"/>
</dbReference>
<evidence type="ECO:0000256" key="1">
    <source>
        <dbReference type="ARBA" id="ARBA00006479"/>
    </source>
</evidence>
<accession>A0A7W3VWV9</accession>